<comment type="similarity">
    <text evidence="2 3">Belongs to the pseudouridine synthase RluA family.</text>
</comment>
<dbReference type="InterPro" id="IPR006224">
    <property type="entry name" value="PsdUridine_synth_RluA-like_CS"/>
</dbReference>
<protein>
    <recommendedName>
        <fullName evidence="3">Pseudouridine synthase</fullName>
        <ecNumber evidence="3">5.4.99.-</ecNumber>
    </recommendedName>
</protein>
<dbReference type="InterPro" id="IPR006145">
    <property type="entry name" value="PsdUridine_synth_RsuA/RluA"/>
</dbReference>
<dbReference type="PANTHER" id="PTHR21600:SF71">
    <property type="entry name" value="PSEUDOURIDINE SYNTHASE"/>
    <property type="match status" value="1"/>
</dbReference>
<name>A0ABS5LBW6_9BACI</name>
<dbReference type="Proteomes" id="UP000682403">
    <property type="component" value="Unassembled WGS sequence"/>
</dbReference>
<proteinExistence type="inferred from homology"/>
<gene>
    <name evidence="6" type="ORF">J9317_04665</name>
</gene>
<dbReference type="SUPFAM" id="SSF55120">
    <property type="entry name" value="Pseudouridine synthase"/>
    <property type="match status" value="1"/>
</dbReference>
<dbReference type="RefSeq" id="WP_211556695.1">
    <property type="nucleotide sequence ID" value="NZ_JAGVRK010000001.1"/>
</dbReference>
<dbReference type="NCBIfam" id="TIGR00005">
    <property type="entry name" value="rluA_subfam"/>
    <property type="match status" value="1"/>
</dbReference>
<dbReference type="Pfam" id="PF00849">
    <property type="entry name" value="PseudoU_synth_2"/>
    <property type="match status" value="1"/>
</dbReference>
<evidence type="ECO:0000256" key="3">
    <source>
        <dbReference type="RuleBase" id="RU362028"/>
    </source>
</evidence>
<dbReference type="EMBL" id="JAGVRK010000001">
    <property type="protein sequence ID" value="MBS2968048.1"/>
    <property type="molecule type" value="Genomic_DNA"/>
</dbReference>
<dbReference type="InterPro" id="IPR050188">
    <property type="entry name" value="RluA_PseudoU_synthase"/>
</dbReference>
<comment type="catalytic activity">
    <reaction evidence="1 3">
        <text>a uridine in RNA = a pseudouridine in RNA</text>
        <dbReference type="Rhea" id="RHEA:48348"/>
        <dbReference type="Rhea" id="RHEA-COMP:12068"/>
        <dbReference type="Rhea" id="RHEA-COMP:12069"/>
        <dbReference type="ChEBI" id="CHEBI:65314"/>
        <dbReference type="ChEBI" id="CHEBI:65315"/>
    </reaction>
</comment>
<dbReference type="InterPro" id="IPR020103">
    <property type="entry name" value="PsdUridine_synth_cat_dom_sf"/>
</dbReference>
<dbReference type="InterPro" id="IPR006225">
    <property type="entry name" value="PsdUridine_synth_RluC/D"/>
</dbReference>
<evidence type="ECO:0000256" key="4">
    <source>
        <dbReference type="SAM" id="MobiDB-lite"/>
    </source>
</evidence>
<keyword evidence="7" id="KW-1185">Reference proteome</keyword>
<dbReference type="EC" id="5.4.99.-" evidence="3"/>
<comment type="caution">
    <text evidence="6">The sequence shown here is derived from an EMBL/GenBank/DDBJ whole genome shotgun (WGS) entry which is preliminary data.</text>
</comment>
<keyword evidence="3" id="KW-0413">Isomerase</keyword>
<dbReference type="Gene3D" id="3.30.2350.10">
    <property type="entry name" value="Pseudouridine synthase"/>
    <property type="match status" value="1"/>
</dbReference>
<sequence>MRKRGTWLEYKVTDLAPVYVNEFLIQTAGASKGVIHHYRKANGLKVNGTILSAENPLVHNGDVVSLEVFKAEKNDIVSEFMELDILFEDDHIIAINKPAGMKTHPNSPGETGTLANALAFYYMMQGEDAAVRHVHRLDEDTSGAILFAKHALAQAIMDKALQEHLISRTYIAAVQGEPKPKKGTISQPIGKDRHHPSKRRVSPGGQPAVTHYEMVQSSSSAAVLKVQLETGRTHQIRVHLSHIGNPIIGDRLYGTPSDLIERQALHAARIRFHHPITNEKIDLTAPFPADMKRWKP</sequence>
<feature type="compositionally biased region" description="Basic residues" evidence="4">
    <location>
        <begin position="192"/>
        <end position="201"/>
    </location>
</feature>
<organism evidence="6 7">
    <name type="scientific">Metabacillus flavus</name>
    <dbReference type="NCBI Taxonomy" id="2823519"/>
    <lineage>
        <taxon>Bacteria</taxon>
        <taxon>Bacillati</taxon>
        <taxon>Bacillota</taxon>
        <taxon>Bacilli</taxon>
        <taxon>Bacillales</taxon>
        <taxon>Bacillaceae</taxon>
        <taxon>Metabacillus</taxon>
    </lineage>
</organism>
<evidence type="ECO:0000313" key="7">
    <source>
        <dbReference type="Proteomes" id="UP000682403"/>
    </source>
</evidence>
<comment type="function">
    <text evidence="3">Responsible for synthesis of pseudouridine from uracil.</text>
</comment>
<evidence type="ECO:0000256" key="2">
    <source>
        <dbReference type="ARBA" id="ARBA00010876"/>
    </source>
</evidence>
<evidence type="ECO:0000313" key="6">
    <source>
        <dbReference type="EMBL" id="MBS2968048.1"/>
    </source>
</evidence>
<evidence type="ECO:0000259" key="5">
    <source>
        <dbReference type="Pfam" id="PF00849"/>
    </source>
</evidence>
<dbReference type="PROSITE" id="PS01129">
    <property type="entry name" value="PSI_RLU"/>
    <property type="match status" value="1"/>
</dbReference>
<reference evidence="6 7" key="1">
    <citation type="submission" date="2021-04" db="EMBL/GenBank/DDBJ databases">
        <title>Metabacillus sp. strain KIGAM252 whole genome sequence.</title>
        <authorList>
            <person name="Seo M.-J."/>
            <person name="Cho E.-S."/>
            <person name="Hwang C.Y."/>
            <person name="Yoon D.J."/>
        </authorList>
    </citation>
    <scope>NUCLEOTIDE SEQUENCE [LARGE SCALE GENOMIC DNA]</scope>
    <source>
        <strain evidence="6 7">KIGAM252</strain>
    </source>
</reference>
<feature type="domain" description="Pseudouridine synthase RsuA/RluA-like" evidence="5">
    <location>
        <begin position="91"/>
        <end position="242"/>
    </location>
</feature>
<dbReference type="CDD" id="cd02869">
    <property type="entry name" value="PseudoU_synth_RluA_like"/>
    <property type="match status" value="1"/>
</dbReference>
<evidence type="ECO:0000256" key="1">
    <source>
        <dbReference type="ARBA" id="ARBA00000073"/>
    </source>
</evidence>
<feature type="region of interest" description="Disordered" evidence="4">
    <location>
        <begin position="177"/>
        <end position="206"/>
    </location>
</feature>
<accession>A0ABS5LBW6</accession>
<dbReference type="PANTHER" id="PTHR21600">
    <property type="entry name" value="MITOCHONDRIAL RNA PSEUDOURIDINE SYNTHASE"/>
    <property type="match status" value="1"/>
</dbReference>